<reference evidence="3" key="1">
    <citation type="journal article" date="2019" name="Int. J. Syst. Evol. Microbiol.">
        <title>The Global Catalogue of Microorganisms (GCM) 10K type strain sequencing project: providing services to taxonomists for standard genome sequencing and annotation.</title>
        <authorList>
            <consortium name="The Broad Institute Genomics Platform"/>
            <consortium name="The Broad Institute Genome Sequencing Center for Infectious Disease"/>
            <person name="Wu L."/>
            <person name="Ma J."/>
        </authorList>
    </citation>
    <scope>NUCLEOTIDE SEQUENCE [LARGE SCALE GENOMIC DNA]</scope>
    <source>
        <strain evidence="3">CCUG 62974</strain>
    </source>
</reference>
<evidence type="ECO:0000313" key="2">
    <source>
        <dbReference type="EMBL" id="MFD0884799.1"/>
    </source>
</evidence>
<sequence length="160" mass="16300">MSETAHEVGTALGTAVLGSILLGFHRTGLASQAPIGLPGDVLSAAEETLAAALAFAAELPGALGQALADAAVTSFTRALAWTGGLAALILTGVAIFAAIMLHGVSAQADLVKADHWSPAATHLGEKARPPSCRPVLLRAETRSRGTCERKATPSRPLLLY</sequence>
<proteinExistence type="predicted"/>
<organism evidence="2 3">
    <name type="scientific">Streptosporangium algeriense</name>
    <dbReference type="NCBI Taxonomy" id="1682748"/>
    <lineage>
        <taxon>Bacteria</taxon>
        <taxon>Bacillati</taxon>
        <taxon>Actinomycetota</taxon>
        <taxon>Actinomycetes</taxon>
        <taxon>Streptosporangiales</taxon>
        <taxon>Streptosporangiaceae</taxon>
        <taxon>Streptosporangium</taxon>
    </lineage>
</organism>
<keyword evidence="1" id="KW-0472">Membrane</keyword>
<keyword evidence="3" id="KW-1185">Reference proteome</keyword>
<protein>
    <submittedName>
        <fullName evidence="2">Uncharacterized protein</fullName>
    </submittedName>
</protein>
<accession>A0ABW3DP57</accession>
<dbReference type="EMBL" id="JBHTHX010000230">
    <property type="protein sequence ID" value="MFD0884799.1"/>
    <property type="molecule type" value="Genomic_DNA"/>
</dbReference>
<evidence type="ECO:0000313" key="3">
    <source>
        <dbReference type="Proteomes" id="UP001597024"/>
    </source>
</evidence>
<evidence type="ECO:0000256" key="1">
    <source>
        <dbReference type="SAM" id="Phobius"/>
    </source>
</evidence>
<keyword evidence="1" id="KW-0812">Transmembrane</keyword>
<name>A0ABW3DP57_9ACTN</name>
<gene>
    <name evidence="2" type="ORF">ACFQ08_09590</name>
</gene>
<keyword evidence="1" id="KW-1133">Transmembrane helix</keyword>
<comment type="caution">
    <text evidence="2">The sequence shown here is derived from an EMBL/GenBank/DDBJ whole genome shotgun (WGS) entry which is preliminary data.</text>
</comment>
<dbReference type="Proteomes" id="UP001597024">
    <property type="component" value="Unassembled WGS sequence"/>
</dbReference>
<feature type="transmembrane region" description="Helical" evidence="1">
    <location>
        <begin position="78"/>
        <end position="101"/>
    </location>
</feature>